<evidence type="ECO:0008006" key="3">
    <source>
        <dbReference type="Google" id="ProtNLM"/>
    </source>
</evidence>
<organism evidence="1 2">
    <name type="scientific">Gloeothece verrucosa (strain PCC 7822)</name>
    <name type="common">Cyanothece sp. (strain PCC 7822)</name>
    <dbReference type="NCBI Taxonomy" id="497965"/>
    <lineage>
        <taxon>Bacteria</taxon>
        <taxon>Bacillati</taxon>
        <taxon>Cyanobacteriota</taxon>
        <taxon>Cyanophyceae</taxon>
        <taxon>Oscillatoriophycideae</taxon>
        <taxon>Chroococcales</taxon>
        <taxon>Aphanothecaceae</taxon>
        <taxon>Gloeothece</taxon>
        <taxon>Gloeothece verrucosa</taxon>
    </lineage>
</organism>
<dbReference type="KEGG" id="cyj:Cyan7822_1686"/>
<dbReference type="Proteomes" id="UP000008206">
    <property type="component" value="Chromosome"/>
</dbReference>
<gene>
    <name evidence="1" type="ordered locus">Cyan7822_1686</name>
</gene>
<dbReference type="EMBL" id="CP002198">
    <property type="protein sequence ID" value="ADN13675.1"/>
    <property type="molecule type" value="Genomic_DNA"/>
</dbReference>
<dbReference type="Pfam" id="PF11237">
    <property type="entry name" value="DUF3038"/>
    <property type="match status" value="1"/>
</dbReference>
<accession>E0U7H9</accession>
<dbReference type="STRING" id="497965.Cyan7822_1686"/>
<dbReference type="OrthoDB" id="484027at2"/>
<dbReference type="AlphaFoldDB" id="E0U7H9"/>
<proteinExistence type="predicted"/>
<dbReference type="HOGENOM" id="CLU_104980_0_0_3"/>
<evidence type="ECO:0000313" key="2">
    <source>
        <dbReference type="Proteomes" id="UP000008206"/>
    </source>
</evidence>
<dbReference type="eggNOG" id="ENOG502Z7IT">
    <property type="taxonomic scope" value="Bacteria"/>
</dbReference>
<evidence type="ECO:0000313" key="1">
    <source>
        <dbReference type="EMBL" id="ADN13675.1"/>
    </source>
</evidence>
<protein>
    <recommendedName>
        <fullName evidence="3">DUF3038 domain-containing protein</fullName>
    </recommendedName>
</protein>
<name>E0U7H9_GLOV7</name>
<dbReference type="RefSeq" id="WP_013321782.1">
    <property type="nucleotide sequence ID" value="NC_014501.1"/>
</dbReference>
<reference evidence="2" key="1">
    <citation type="journal article" date="2011" name="MBio">
        <title>Novel metabolic attributes of the genus Cyanothece, comprising a group of unicellular nitrogen-fixing Cyanobacteria.</title>
        <authorList>
            <person name="Bandyopadhyay A."/>
            <person name="Elvitigala T."/>
            <person name="Welsh E."/>
            <person name="Stockel J."/>
            <person name="Liberton M."/>
            <person name="Min H."/>
            <person name="Sherman L.A."/>
            <person name="Pakrasi H.B."/>
        </authorList>
    </citation>
    <scope>NUCLEOTIDE SEQUENCE [LARGE SCALE GENOMIC DNA]</scope>
    <source>
        <strain evidence="2">PCC 7822</strain>
    </source>
</reference>
<sequence>MRSYVQTPLSTVDPKDWPLVQFPEPQQLDNIRAYLDLILLALEALAKIDSDTILNTAQELSLESIFSDHIALWQLRAANPLRKNSGERKNLNVEEARALVLIISHLAKQHQELIRRAVSLLEQTVADNKDPHHSALLSDYLDIFSKLYQERMENSENVSPQQLFSLAYKLLVDLLFYSGFNGYRRLWLALLNQRFMGVMTH</sequence>
<dbReference type="InterPro" id="IPR021399">
    <property type="entry name" value="DUF3038"/>
</dbReference>
<keyword evidence="2" id="KW-1185">Reference proteome</keyword>